<reference evidence="2" key="1">
    <citation type="submission" date="2019-12" db="EMBL/GenBank/DDBJ databases">
        <title>Comparative genomics gives insights into the taxonomy of the Azoarcus-Aromatoleum group and reveals separate origins of nif in the plant-associated Azoarcus and non-plant-associated Aromatoleum sub-groups.</title>
        <authorList>
            <person name="Lafos M."/>
            <person name="Maluk M."/>
            <person name="Batista M."/>
            <person name="Junghare M."/>
            <person name="Carmona M."/>
            <person name="Faoro H."/>
            <person name="Cruz L.M."/>
            <person name="Battistoni F."/>
            <person name="De Souza E."/>
            <person name="Pedrosa F."/>
            <person name="Chen W.-M."/>
            <person name="Poole P.S."/>
            <person name="Dixon R.A."/>
            <person name="James E.K."/>
        </authorList>
    </citation>
    <scope>NUCLEOTIDE SEQUENCE</scope>
    <source>
        <strain evidence="2">U120</strain>
    </source>
</reference>
<dbReference type="Proteomes" id="UP000601990">
    <property type="component" value="Unassembled WGS sequence"/>
</dbReference>
<keyword evidence="3" id="KW-1185">Reference proteome</keyword>
<sequence length="436" mass="47828">MHHRVFSASELFCTTSVEWKLNRRLSARGAILKQRRLAMALTTPESDLKLKPIEAKVGPAQLIELASIADDMLALVRDSMLKPHPRKNPPEYTTTQLATLCGIDRARINYLIGKGDLPPGVAQGAGRGRVFTLAETRQWVQAESKIKKRPEGKRGRIVVVSNFKGGSTKTTTAMSLAQGLTLRGRKVLIVDLDPQASLSSLCGLLPSAEVDSDATVMPLIFGDQKDLRYAIQPTYWDGLDLIPGAPTLFSAEFVIPHKVAEKPGFEFWNILAPALQDLAADYDIIVLDTPPSLSYLTINALMGADGMLMPLPPKSLDFASAAQYWSLFSDLASSFEKRNFVKEFDFVNILLSAVNAQEASASVVREWIVSTYTAKVLPVEIPFSSVIGTTATGFGTVYDVSKWEGGAKTYSRIRDAYDQVVEIIDNKIVKAWYEGA</sequence>
<accession>A0ABX1N7T7</accession>
<dbReference type="CDD" id="cd02042">
    <property type="entry name" value="ParAB_family"/>
    <property type="match status" value="1"/>
</dbReference>
<dbReference type="SUPFAM" id="SSF52540">
    <property type="entry name" value="P-loop containing nucleoside triphosphate hydrolases"/>
    <property type="match status" value="1"/>
</dbReference>
<name>A0ABX1N7T7_9RHOO</name>
<dbReference type="Gene3D" id="3.40.50.300">
    <property type="entry name" value="P-loop containing nucleotide triphosphate hydrolases"/>
    <property type="match status" value="1"/>
</dbReference>
<feature type="domain" description="AAA" evidence="1">
    <location>
        <begin position="156"/>
        <end position="330"/>
    </location>
</feature>
<proteinExistence type="predicted"/>
<protein>
    <submittedName>
        <fullName evidence="2">AAA family ATPase</fullName>
    </submittedName>
</protein>
<dbReference type="EMBL" id="WTVH01000063">
    <property type="protein sequence ID" value="NMF95326.1"/>
    <property type="molecule type" value="Genomic_DNA"/>
</dbReference>
<gene>
    <name evidence="2" type="ORF">GO608_18645</name>
</gene>
<dbReference type="InterPro" id="IPR050678">
    <property type="entry name" value="DNA_Partitioning_ATPase"/>
</dbReference>
<dbReference type="InterPro" id="IPR025669">
    <property type="entry name" value="AAA_dom"/>
</dbReference>
<dbReference type="Pfam" id="PF13614">
    <property type="entry name" value="AAA_31"/>
    <property type="match status" value="1"/>
</dbReference>
<evidence type="ECO:0000313" key="2">
    <source>
        <dbReference type="EMBL" id="NMF95326.1"/>
    </source>
</evidence>
<comment type="caution">
    <text evidence="2">The sequence shown here is derived from an EMBL/GenBank/DDBJ whole genome shotgun (WGS) entry which is preliminary data.</text>
</comment>
<dbReference type="PANTHER" id="PTHR13696:SF52">
    <property type="entry name" value="PARA FAMILY PROTEIN CT_582"/>
    <property type="match status" value="1"/>
</dbReference>
<dbReference type="PANTHER" id="PTHR13696">
    <property type="entry name" value="P-LOOP CONTAINING NUCLEOSIDE TRIPHOSPHATE HYDROLASE"/>
    <property type="match status" value="1"/>
</dbReference>
<dbReference type="InterPro" id="IPR027417">
    <property type="entry name" value="P-loop_NTPase"/>
</dbReference>
<evidence type="ECO:0000313" key="3">
    <source>
        <dbReference type="Proteomes" id="UP000601990"/>
    </source>
</evidence>
<organism evidence="2 3">
    <name type="scientific">Aromatoleum buckelii</name>
    <dbReference type="NCBI Taxonomy" id="200254"/>
    <lineage>
        <taxon>Bacteria</taxon>
        <taxon>Pseudomonadati</taxon>
        <taxon>Pseudomonadota</taxon>
        <taxon>Betaproteobacteria</taxon>
        <taxon>Rhodocyclales</taxon>
        <taxon>Rhodocyclaceae</taxon>
        <taxon>Aromatoleum</taxon>
    </lineage>
</organism>
<evidence type="ECO:0000259" key="1">
    <source>
        <dbReference type="Pfam" id="PF13614"/>
    </source>
</evidence>